<dbReference type="EMBL" id="ML976044">
    <property type="protein sequence ID" value="KAF1941694.1"/>
    <property type="molecule type" value="Genomic_DNA"/>
</dbReference>
<reference evidence="3" key="1">
    <citation type="journal article" date="2020" name="Stud. Mycol.">
        <title>101 Dothideomycetes genomes: a test case for predicting lifestyles and emergence of pathogens.</title>
        <authorList>
            <person name="Haridas S."/>
            <person name="Albert R."/>
            <person name="Binder M."/>
            <person name="Bloem J."/>
            <person name="Labutti K."/>
            <person name="Salamov A."/>
            <person name="Andreopoulos B."/>
            <person name="Baker S."/>
            <person name="Barry K."/>
            <person name="Bills G."/>
            <person name="Bluhm B."/>
            <person name="Cannon C."/>
            <person name="Castanera R."/>
            <person name="Culley D."/>
            <person name="Daum C."/>
            <person name="Ezra D."/>
            <person name="Gonzalez J."/>
            <person name="Henrissat B."/>
            <person name="Kuo A."/>
            <person name="Liang C."/>
            <person name="Lipzen A."/>
            <person name="Lutzoni F."/>
            <person name="Magnuson J."/>
            <person name="Mondo S."/>
            <person name="Nolan M."/>
            <person name="Ohm R."/>
            <person name="Pangilinan J."/>
            <person name="Park H.-J."/>
            <person name="Ramirez L."/>
            <person name="Alfaro M."/>
            <person name="Sun H."/>
            <person name="Tritt A."/>
            <person name="Yoshinaga Y."/>
            <person name="Zwiers L.-H."/>
            <person name="Turgeon B."/>
            <person name="Goodwin S."/>
            <person name="Spatafora J."/>
            <person name="Crous P."/>
            <person name="Grigoriev I."/>
        </authorList>
    </citation>
    <scope>NUCLEOTIDE SEQUENCE</scope>
    <source>
        <strain evidence="3">CBS 161.51</strain>
    </source>
</reference>
<proteinExistence type="predicted"/>
<protein>
    <submittedName>
        <fullName evidence="3">SET domain-containing protein</fullName>
    </submittedName>
</protein>
<dbReference type="OrthoDB" id="1028014at2759"/>
<dbReference type="Proteomes" id="UP000800038">
    <property type="component" value="Unassembled WGS sequence"/>
</dbReference>
<feature type="domain" description="SET" evidence="2">
    <location>
        <begin position="150"/>
        <end position="294"/>
    </location>
</feature>
<name>A0A6A5SPU5_9PLEO</name>
<dbReference type="InterPro" id="IPR001214">
    <property type="entry name" value="SET_dom"/>
</dbReference>
<evidence type="ECO:0000259" key="2">
    <source>
        <dbReference type="PROSITE" id="PS50280"/>
    </source>
</evidence>
<keyword evidence="1" id="KW-0732">Signal</keyword>
<feature type="signal peptide" evidence="1">
    <location>
        <begin position="1"/>
        <end position="15"/>
    </location>
</feature>
<dbReference type="InterPro" id="IPR046341">
    <property type="entry name" value="SET_dom_sf"/>
</dbReference>
<feature type="chain" id="PRO_5025473009" evidence="1">
    <location>
        <begin position="16"/>
        <end position="451"/>
    </location>
</feature>
<dbReference type="SMART" id="SM00317">
    <property type="entry name" value="SET"/>
    <property type="match status" value="1"/>
</dbReference>
<evidence type="ECO:0000313" key="3">
    <source>
        <dbReference type="EMBL" id="KAF1941694.1"/>
    </source>
</evidence>
<dbReference type="InterPro" id="IPR053185">
    <property type="entry name" value="SET_domain_protein"/>
</dbReference>
<dbReference type="PANTHER" id="PTHR47332">
    <property type="entry name" value="SET DOMAIN-CONTAINING PROTEIN 5"/>
    <property type="match status" value="1"/>
</dbReference>
<dbReference type="Pfam" id="PF00856">
    <property type="entry name" value="SET"/>
    <property type="match status" value="1"/>
</dbReference>
<evidence type="ECO:0000313" key="4">
    <source>
        <dbReference type="Proteomes" id="UP000800038"/>
    </source>
</evidence>
<accession>A0A6A5SPU5</accession>
<keyword evidence="4" id="KW-1185">Reference proteome</keyword>
<dbReference type="CDD" id="cd20071">
    <property type="entry name" value="SET_SMYD"/>
    <property type="match status" value="1"/>
</dbReference>
<dbReference type="AlphaFoldDB" id="A0A6A5SPU5"/>
<dbReference type="PROSITE" id="PS50280">
    <property type="entry name" value="SET"/>
    <property type="match status" value="1"/>
</dbReference>
<dbReference type="Gene3D" id="2.170.270.10">
    <property type="entry name" value="SET domain"/>
    <property type="match status" value="1"/>
</dbReference>
<dbReference type="PANTHER" id="PTHR47332:SF6">
    <property type="entry name" value="SET DOMAIN-CONTAINING PROTEIN"/>
    <property type="match status" value="1"/>
</dbReference>
<gene>
    <name evidence="3" type="ORF">EJ02DRAFT_454932</name>
</gene>
<sequence>MKTVTSFSLFGGALALSNQKVDIVAQQQPLLQNACPSNSILHNGECQLSTYDTSSTITLGYQSNISHITQTLEDSRETASRIKDFPWNFSPECFSTEATEEPYCVFSDQNFASGRGIFIITTKTLAYAMLEKDAFTRPETLSRMNHFENPPFYKHDFPGKGRGLVANKTLQRGDQLFASTPILITDPDLYDLPNSERLALMHRGIETLPVASQRVFWELMGHTDDDPIDDRINTNNFEIAIDGVSQSALFPEIAMLNHDCRPNAAYFFDEETLTHYIHAIKPIYPGEEITITYTNNEEERSERMRRLEKNWGFKCACSTCTAHPHLVEESDARLKHIAALQKVLDDWTPASSATPAVAELLISLMQQERLEASLSIGYKHAAEVYSSFGMKWEAVKYAKLSVELSMLDKGWTDRDVWEMKKMGENPEMSWSWQKRVGLVAKSAGCGCGGRH</sequence>
<dbReference type="SUPFAM" id="SSF82199">
    <property type="entry name" value="SET domain"/>
    <property type="match status" value="1"/>
</dbReference>
<organism evidence="3 4">
    <name type="scientific">Clathrospora elynae</name>
    <dbReference type="NCBI Taxonomy" id="706981"/>
    <lineage>
        <taxon>Eukaryota</taxon>
        <taxon>Fungi</taxon>
        <taxon>Dikarya</taxon>
        <taxon>Ascomycota</taxon>
        <taxon>Pezizomycotina</taxon>
        <taxon>Dothideomycetes</taxon>
        <taxon>Pleosporomycetidae</taxon>
        <taxon>Pleosporales</taxon>
        <taxon>Diademaceae</taxon>
        <taxon>Clathrospora</taxon>
    </lineage>
</organism>
<evidence type="ECO:0000256" key="1">
    <source>
        <dbReference type="SAM" id="SignalP"/>
    </source>
</evidence>